<dbReference type="AlphaFoldDB" id="A0A846TP10"/>
<feature type="non-terminal residue" evidence="2">
    <location>
        <position position="1"/>
    </location>
</feature>
<sequence length="176" mass="19275">PERGHRLFAPEDGGGVTLDMLVYPLLWSDALQGEIRSRSVVGHLGPTGVDDDLAVQLEREHGWAQLSATLMRAPTTGIALSGTQGWLRVDGRLNNPPTIELMTAQRRAEGGEPLVEEIRSIGAGYVQQIREATRCIRLGLTQSPFVPWDLSTLRARLFDDIRADIGLRLPNDDSVG</sequence>
<keyword evidence="3" id="KW-1185">Reference proteome</keyword>
<comment type="caution">
    <text evidence="2">The sequence shown here is derived from an EMBL/GenBank/DDBJ whole genome shotgun (WGS) entry which is preliminary data.</text>
</comment>
<gene>
    <name evidence="2" type="ORF">GTW58_13640</name>
</gene>
<dbReference type="PANTHER" id="PTHR22604:SF105">
    <property type="entry name" value="TRANS-1,2-DIHYDROBENZENE-1,2-DIOL DEHYDROGENASE"/>
    <property type="match status" value="1"/>
</dbReference>
<dbReference type="PANTHER" id="PTHR22604">
    <property type="entry name" value="OXIDOREDUCTASES"/>
    <property type="match status" value="1"/>
</dbReference>
<dbReference type="EMBL" id="JAAVUN010000182">
    <property type="protein sequence ID" value="NKE10938.1"/>
    <property type="molecule type" value="Genomic_DNA"/>
</dbReference>
<accession>A0A846TP10</accession>
<organism evidence="2 3">
    <name type="scientific">Kocuria subflava</name>
    <dbReference type="NCBI Taxonomy" id="1736139"/>
    <lineage>
        <taxon>Bacteria</taxon>
        <taxon>Bacillati</taxon>
        <taxon>Actinomycetota</taxon>
        <taxon>Actinomycetes</taxon>
        <taxon>Micrococcales</taxon>
        <taxon>Micrococcaceae</taxon>
        <taxon>Kocuria</taxon>
    </lineage>
</organism>
<reference evidence="2 3" key="1">
    <citation type="submission" date="2020-02" db="EMBL/GenBank/DDBJ databases">
        <authorList>
            <person name="Sun Q."/>
        </authorList>
    </citation>
    <scope>NUCLEOTIDE SEQUENCE [LARGE SCALE GENOMIC DNA]</scope>
    <source>
        <strain evidence="2 3">YIM 13062</strain>
    </source>
</reference>
<evidence type="ECO:0000313" key="3">
    <source>
        <dbReference type="Proteomes" id="UP000521379"/>
    </source>
</evidence>
<evidence type="ECO:0000313" key="2">
    <source>
        <dbReference type="EMBL" id="NKE10938.1"/>
    </source>
</evidence>
<dbReference type="Proteomes" id="UP000521379">
    <property type="component" value="Unassembled WGS sequence"/>
</dbReference>
<keyword evidence="1" id="KW-0560">Oxidoreductase</keyword>
<dbReference type="InterPro" id="IPR050984">
    <property type="entry name" value="Gfo/Idh/MocA_domain"/>
</dbReference>
<dbReference type="Gene3D" id="3.30.360.10">
    <property type="entry name" value="Dihydrodipicolinate Reductase, domain 2"/>
    <property type="match status" value="1"/>
</dbReference>
<proteinExistence type="predicted"/>
<protein>
    <submittedName>
        <fullName evidence="2">Gfo/Idh/MocA family oxidoreductase</fullName>
    </submittedName>
</protein>
<name>A0A846TP10_9MICC</name>
<dbReference type="GO" id="GO:0016491">
    <property type="term" value="F:oxidoreductase activity"/>
    <property type="evidence" value="ECO:0007669"/>
    <property type="project" value="UniProtKB-KW"/>
</dbReference>
<dbReference type="SUPFAM" id="SSF55347">
    <property type="entry name" value="Glyceraldehyde-3-phosphate dehydrogenase-like, C-terminal domain"/>
    <property type="match status" value="1"/>
</dbReference>
<evidence type="ECO:0000256" key="1">
    <source>
        <dbReference type="ARBA" id="ARBA00023002"/>
    </source>
</evidence>